<sequence length="311" mass="34986">MVLPLHEEIPVVFAGALAFGLYFSTFLSCGRWLLFEDGGWKARRDIKWLTVIIAVLIFGCNVTFLAWNLRWTMVKALHMVNDPDIVYQMPEWADIVSCTVENSNVLLADITVIYRCWIVYGQSASVIMVPIFLWFAAFLCNVLQIYLRAAHITSPIIGPYSPGVVLMPFWISTILLNAYVSVGLIRRIYQTAKKCKFFMSIEHLHFVIQIISESGVLYFSITLAHFLSWFGKSTFSTTIISVLNAPVVGIAFNWFVIRVAMNKVENAKEDSYDQQSGSAIKFNTPFSSEVSDDTACAGTADIIFPKGNEGR</sequence>
<keyword evidence="1" id="KW-0472">Membrane</keyword>
<keyword evidence="1" id="KW-1133">Transmembrane helix</keyword>
<dbReference type="OrthoDB" id="3021865at2759"/>
<feature type="transmembrane region" description="Helical" evidence="1">
    <location>
        <begin position="12"/>
        <end position="34"/>
    </location>
</feature>
<protein>
    <submittedName>
        <fullName evidence="2">Uncharacterized protein</fullName>
    </submittedName>
</protein>
<keyword evidence="1" id="KW-0812">Transmembrane</keyword>
<accession>A0A9P6C5G1</accession>
<feature type="transmembrane region" description="Helical" evidence="1">
    <location>
        <begin position="167"/>
        <end position="185"/>
    </location>
</feature>
<evidence type="ECO:0000313" key="3">
    <source>
        <dbReference type="Proteomes" id="UP000807342"/>
    </source>
</evidence>
<feature type="transmembrane region" description="Helical" evidence="1">
    <location>
        <begin position="46"/>
        <end position="69"/>
    </location>
</feature>
<evidence type="ECO:0000256" key="1">
    <source>
        <dbReference type="SAM" id="Phobius"/>
    </source>
</evidence>
<dbReference type="Proteomes" id="UP000807342">
    <property type="component" value="Unassembled WGS sequence"/>
</dbReference>
<proteinExistence type="predicted"/>
<name>A0A9P6C5G1_9AGAR</name>
<keyword evidence="3" id="KW-1185">Reference proteome</keyword>
<feature type="transmembrane region" description="Helical" evidence="1">
    <location>
        <begin position="206"/>
        <end position="229"/>
    </location>
</feature>
<feature type="transmembrane region" description="Helical" evidence="1">
    <location>
        <begin position="235"/>
        <end position="256"/>
    </location>
</feature>
<comment type="caution">
    <text evidence="2">The sequence shown here is derived from an EMBL/GenBank/DDBJ whole genome shotgun (WGS) entry which is preliminary data.</text>
</comment>
<organism evidence="2 3">
    <name type="scientific">Macrolepiota fuliginosa MF-IS2</name>
    <dbReference type="NCBI Taxonomy" id="1400762"/>
    <lineage>
        <taxon>Eukaryota</taxon>
        <taxon>Fungi</taxon>
        <taxon>Dikarya</taxon>
        <taxon>Basidiomycota</taxon>
        <taxon>Agaricomycotina</taxon>
        <taxon>Agaricomycetes</taxon>
        <taxon>Agaricomycetidae</taxon>
        <taxon>Agaricales</taxon>
        <taxon>Agaricineae</taxon>
        <taxon>Agaricaceae</taxon>
        <taxon>Macrolepiota</taxon>
    </lineage>
</organism>
<reference evidence="2" key="1">
    <citation type="submission" date="2020-11" db="EMBL/GenBank/DDBJ databases">
        <authorList>
            <consortium name="DOE Joint Genome Institute"/>
            <person name="Ahrendt S."/>
            <person name="Riley R."/>
            <person name="Andreopoulos W."/>
            <person name="Labutti K."/>
            <person name="Pangilinan J."/>
            <person name="Ruiz-Duenas F.J."/>
            <person name="Barrasa J.M."/>
            <person name="Sanchez-Garcia M."/>
            <person name="Camarero S."/>
            <person name="Miyauchi S."/>
            <person name="Serrano A."/>
            <person name="Linde D."/>
            <person name="Babiker R."/>
            <person name="Drula E."/>
            <person name="Ayuso-Fernandez I."/>
            <person name="Pacheco R."/>
            <person name="Padilla G."/>
            <person name="Ferreira P."/>
            <person name="Barriuso J."/>
            <person name="Kellner H."/>
            <person name="Castanera R."/>
            <person name="Alfaro M."/>
            <person name="Ramirez L."/>
            <person name="Pisabarro A.G."/>
            <person name="Kuo A."/>
            <person name="Tritt A."/>
            <person name="Lipzen A."/>
            <person name="He G."/>
            <person name="Yan M."/>
            <person name="Ng V."/>
            <person name="Cullen D."/>
            <person name="Martin F."/>
            <person name="Rosso M.-N."/>
            <person name="Henrissat B."/>
            <person name="Hibbett D."/>
            <person name="Martinez A.T."/>
            <person name="Grigoriev I.V."/>
        </authorList>
    </citation>
    <scope>NUCLEOTIDE SEQUENCE</scope>
    <source>
        <strain evidence="2">MF-IS2</strain>
    </source>
</reference>
<gene>
    <name evidence="2" type="ORF">P691DRAFT_811937</name>
</gene>
<dbReference type="AlphaFoldDB" id="A0A9P6C5G1"/>
<feature type="transmembrane region" description="Helical" evidence="1">
    <location>
        <begin position="124"/>
        <end position="147"/>
    </location>
</feature>
<evidence type="ECO:0000313" key="2">
    <source>
        <dbReference type="EMBL" id="KAF9449770.1"/>
    </source>
</evidence>
<dbReference type="EMBL" id="MU151121">
    <property type="protein sequence ID" value="KAF9449770.1"/>
    <property type="molecule type" value="Genomic_DNA"/>
</dbReference>